<protein>
    <submittedName>
        <fullName evidence="2">ABC transporter permease</fullName>
    </submittedName>
</protein>
<feature type="non-terminal residue" evidence="2">
    <location>
        <position position="63"/>
    </location>
</feature>
<comment type="caution">
    <text evidence="2">The sequence shown here is derived from an EMBL/GenBank/DDBJ whole genome shotgun (WGS) entry which is preliminary data.</text>
</comment>
<dbReference type="Proteomes" id="UP000824265">
    <property type="component" value="Unassembled WGS sequence"/>
</dbReference>
<keyword evidence="1" id="KW-1133">Transmembrane helix</keyword>
<proteinExistence type="predicted"/>
<organism evidence="2 3">
    <name type="scientific">Candidatus Acetatifactor stercoripullorum</name>
    <dbReference type="NCBI Taxonomy" id="2838414"/>
    <lineage>
        <taxon>Bacteria</taxon>
        <taxon>Bacillati</taxon>
        <taxon>Bacillota</taxon>
        <taxon>Clostridia</taxon>
        <taxon>Lachnospirales</taxon>
        <taxon>Lachnospiraceae</taxon>
        <taxon>Acetatifactor</taxon>
    </lineage>
</organism>
<accession>A0A9D1R5U8</accession>
<dbReference type="Pfam" id="PF12730">
    <property type="entry name" value="ABC2_membrane_4"/>
    <property type="match status" value="1"/>
</dbReference>
<evidence type="ECO:0000313" key="2">
    <source>
        <dbReference type="EMBL" id="HIW81587.1"/>
    </source>
</evidence>
<sequence>MLNLVQTEFLKLRRKKMIWLMLLAAAIMPFFSFVYFSYFEARGIDPVAFYKLSAFGYTTFIIL</sequence>
<keyword evidence="1" id="KW-0812">Transmembrane</keyword>
<dbReference type="AlphaFoldDB" id="A0A9D1R5U8"/>
<feature type="transmembrane region" description="Helical" evidence="1">
    <location>
        <begin position="18"/>
        <end position="38"/>
    </location>
</feature>
<name>A0A9D1R5U8_9FIRM</name>
<reference evidence="2" key="1">
    <citation type="journal article" date="2021" name="PeerJ">
        <title>Extensive microbial diversity within the chicken gut microbiome revealed by metagenomics and culture.</title>
        <authorList>
            <person name="Gilroy R."/>
            <person name="Ravi A."/>
            <person name="Getino M."/>
            <person name="Pursley I."/>
            <person name="Horton D.L."/>
            <person name="Alikhan N.F."/>
            <person name="Baker D."/>
            <person name="Gharbi K."/>
            <person name="Hall N."/>
            <person name="Watson M."/>
            <person name="Adriaenssens E.M."/>
            <person name="Foster-Nyarko E."/>
            <person name="Jarju S."/>
            <person name="Secka A."/>
            <person name="Antonio M."/>
            <person name="Oren A."/>
            <person name="Chaudhuri R.R."/>
            <person name="La Ragione R."/>
            <person name="Hildebrand F."/>
            <person name="Pallen M.J."/>
        </authorList>
    </citation>
    <scope>NUCLEOTIDE SEQUENCE</scope>
    <source>
        <strain evidence="2">CHK195-6426</strain>
    </source>
</reference>
<keyword evidence="1" id="KW-0472">Membrane</keyword>
<reference evidence="2" key="2">
    <citation type="submission" date="2021-04" db="EMBL/GenBank/DDBJ databases">
        <authorList>
            <person name="Gilroy R."/>
        </authorList>
    </citation>
    <scope>NUCLEOTIDE SEQUENCE</scope>
    <source>
        <strain evidence="2">CHK195-6426</strain>
    </source>
</reference>
<dbReference type="EMBL" id="DXGH01000048">
    <property type="protein sequence ID" value="HIW81587.1"/>
    <property type="molecule type" value="Genomic_DNA"/>
</dbReference>
<evidence type="ECO:0000256" key="1">
    <source>
        <dbReference type="SAM" id="Phobius"/>
    </source>
</evidence>
<gene>
    <name evidence="2" type="ORF">H9742_08740</name>
</gene>
<evidence type="ECO:0000313" key="3">
    <source>
        <dbReference type="Proteomes" id="UP000824265"/>
    </source>
</evidence>